<dbReference type="PANTHER" id="PTHR20857">
    <property type="entry name" value="THIAMINE-PHOSPHATE PYROPHOSPHORYLASE"/>
    <property type="match status" value="1"/>
</dbReference>
<dbReference type="Gene3D" id="3.20.20.70">
    <property type="entry name" value="Aldolase class I"/>
    <property type="match status" value="1"/>
</dbReference>
<gene>
    <name evidence="4" type="ORF">ACFOET_12625</name>
</gene>
<comment type="pathway">
    <text evidence="1">Cofactor biosynthesis; thiamine diphosphate biosynthesis.</text>
</comment>
<organism evidence="4 5">
    <name type="scientific">Parapedobacter deserti</name>
    <dbReference type="NCBI Taxonomy" id="1912957"/>
    <lineage>
        <taxon>Bacteria</taxon>
        <taxon>Pseudomonadati</taxon>
        <taxon>Bacteroidota</taxon>
        <taxon>Sphingobacteriia</taxon>
        <taxon>Sphingobacteriales</taxon>
        <taxon>Sphingobacteriaceae</taxon>
        <taxon>Parapedobacter</taxon>
    </lineage>
</organism>
<evidence type="ECO:0000313" key="5">
    <source>
        <dbReference type="Proteomes" id="UP001595526"/>
    </source>
</evidence>
<dbReference type="Proteomes" id="UP001595526">
    <property type="component" value="Unassembled WGS sequence"/>
</dbReference>
<reference evidence="5" key="1">
    <citation type="journal article" date="2019" name="Int. J. Syst. Evol. Microbiol.">
        <title>The Global Catalogue of Microorganisms (GCM) 10K type strain sequencing project: providing services to taxonomists for standard genome sequencing and annotation.</title>
        <authorList>
            <consortium name="The Broad Institute Genomics Platform"/>
            <consortium name="The Broad Institute Genome Sequencing Center for Infectious Disease"/>
            <person name="Wu L."/>
            <person name="Ma J."/>
        </authorList>
    </citation>
    <scope>NUCLEOTIDE SEQUENCE [LARGE SCALE GENOMIC DNA]</scope>
    <source>
        <strain evidence="5">KCTC 52416</strain>
    </source>
</reference>
<keyword evidence="2" id="KW-0784">Thiamine biosynthesis</keyword>
<evidence type="ECO:0000256" key="1">
    <source>
        <dbReference type="ARBA" id="ARBA00004948"/>
    </source>
</evidence>
<evidence type="ECO:0000256" key="2">
    <source>
        <dbReference type="ARBA" id="ARBA00022977"/>
    </source>
</evidence>
<sequence length="212" mass="23729">MIPNGKITGYMQLTVITREDFFKREADIINGLFQTGLTDLHLRKPGASVYEMRTLLRAIDTGFHKQIIIHGHDVLYREFGLLGVHLRLDILLEKRRMQDIRLISCSTHTPAEVAAVAGLADRAFISPVFNSISKKGYRSNAALLAVPKPEGKTRWVALGGITPARLHAVHRHGYRNAALLGYIWEGEHPQQRFQACQAVAARLPAVAPQFFL</sequence>
<comment type="caution">
    <text evidence="4">The sequence shown here is derived from an EMBL/GenBank/DDBJ whole genome shotgun (WGS) entry which is preliminary data.</text>
</comment>
<keyword evidence="5" id="KW-1185">Reference proteome</keyword>
<dbReference type="InterPro" id="IPR013785">
    <property type="entry name" value="Aldolase_TIM"/>
</dbReference>
<protein>
    <submittedName>
        <fullName evidence="4">Thiamine phosphate synthase</fullName>
    </submittedName>
</protein>
<evidence type="ECO:0000313" key="4">
    <source>
        <dbReference type="EMBL" id="MFC3198461.1"/>
    </source>
</evidence>
<dbReference type="SUPFAM" id="SSF51391">
    <property type="entry name" value="Thiamin phosphate synthase"/>
    <property type="match status" value="1"/>
</dbReference>
<dbReference type="InterPro" id="IPR022998">
    <property type="entry name" value="ThiamineP_synth_TenI"/>
</dbReference>
<proteinExistence type="predicted"/>
<evidence type="ECO:0000259" key="3">
    <source>
        <dbReference type="Pfam" id="PF02581"/>
    </source>
</evidence>
<accession>A0ABV7JNS2</accession>
<name>A0ABV7JNS2_9SPHI</name>
<dbReference type="InterPro" id="IPR036206">
    <property type="entry name" value="ThiamineP_synth_sf"/>
</dbReference>
<dbReference type="CDD" id="cd00564">
    <property type="entry name" value="TMP_TenI"/>
    <property type="match status" value="1"/>
</dbReference>
<feature type="domain" description="Thiamine phosphate synthase/TenI" evidence="3">
    <location>
        <begin position="15"/>
        <end position="180"/>
    </location>
</feature>
<dbReference type="Pfam" id="PF02581">
    <property type="entry name" value="TMP-TENI"/>
    <property type="match status" value="1"/>
</dbReference>
<dbReference type="EMBL" id="JBHRTA010000037">
    <property type="protein sequence ID" value="MFC3198461.1"/>
    <property type="molecule type" value="Genomic_DNA"/>
</dbReference>
<dbReference type="PANTHER" id="PTHR20857:SF15">
    <property type="entry name" value="THIAMINE-PHOSPHATE SYNTHASE"/>
    <property type="match status" value="1"/>
</dbReference>